<dbReference type="EMBL" id="LAJE02000407">
    <property type="protein sequence ID" value="OEO27941.1"/>
    <property type="molecule type" value="Genomic_DNA"/>
</dbReference>
<sequence>MSAHPIVIAHLSDSHLDARPITLSRLRQVIAAVRELPRLDAVVVTGDIADGGLASEYQAVMAEIAGLPPTIVTTGNHCLKAAFEVNVGPRNSQIDIEGLRIIGLDTALDGRDEGLLDEATLSFARQTIDAAPGKVLLACHHPPIDIGHPIIDATRLSNPDVLAGLIASSPAVIGVLTGHVHTPHVTPFAGVPLIGAPGIVSTLRINEPERLAADGAAPPGFAVHTIDRGRLATRFVALTSH</sequence>
<proteinExistence type="inferred from homology"/>
<keyword evidence="1" id="KW-0479">Metal-binding</keyword>
<dbReference type="RefSeq" id="WP_069912710.1">
    <property type="nucleotide sequence ID" value="NZ_LAJE02000407.1"/>
</dbReference>
<dbReference type="SUPFAM" id="SSF56300">
    <property type="entry name" value="Metallo-dependent phosphatases"/>
    <property type="match status" value="1"/>
</dbReference>
<evidence type="ECO:0000313" key="6">
    <source>
        <dbReference type="EMBL" id="OEO27941.1"/>
    </source>
</evidence>
<keyword evidence="7" id="KW-1185">Reference proteome</keyword>
<dbReference type="GO" id="GO:0016787">
    <property type="term" value="F:hydrolase activity"/>
    <property type="evidence" value="ECO:0007669"/>
    <property type="project" value="UniProtKB-KW"/>
</dbReference>
<evidence type="ECO:0000256" key="3">
    <source>
        <dbReference type="ARBA" id="ARBA00023004"/>
    </source>
</evidence>
<comment type="similarity">
    <text evidence="4">Belongs to the cyclic nucleotide phosphodiesterase class-III family.</text>
</comment>
<name>A0A1E5XH67_9HYPH</name>
<protein>
    <recommendedName>
        <fullName evidence="5">Calcineurin-like phosphoesterase domain-containing protein</fullName>
    </recommendedName>
</protein>
<dbReference type="PANTHER" id="PTHR42988:SF2">
    <property type="entry name" value="CYCLIC NUCLEOTIDE PHOSPHODIESTERASE CBUA0032-RELATED"/>
    <property type="match status" value="1"/>
</dbReference>
<dbReference type="Pfam" id="PF00149">
    <property type="entry name" value="Metallophos"/>
    <property type="match status" value="1"/>
</dbReference>
<organism evidence="6 7">
    <name type="scientific">Devosia insulae DS-56</name>
    <dbReference type="NCBI Taxonomy" id="1116389"/>
    <lineage>
        <taxon>Bacteria</taxon>
        <taxon>Pseudomonadati</taxon>
        <taxon>Pseudomonadota</taxon>
        <taxon>Alphaproteobacteria</taxon>
        <taxon>Hyphomicrobiales</taxon>
        <taxon>Devosiaceae</taxon>
        <taxon>Devosia</taxon>
    </lineage>
</organism>
<dbReference type="PANTHER" id="PTHR42988">
    <property type="entry name" value="PHOSPHOHYDROLASE"/>
    <property type="match status" value="1"/>
</dbReference>
<comment type="caution">
    <text evidence="6">The sequence shown here is derived from an EMBL/GenBank/DDBJ whole genome shotgun (WGS) entry which is preliminary data.</text>
</comment>
<accession>A0A1E5XH67</accession>
<evidence type="ECO:0000256" key="1">
    <source>
        <dbReference type="ARBA" id="ARBA00022723"/>
    </source>
</evidence>
<reference evidence="6 7" key="1">
    <citation type="journal article" date="2015" name="Genome Announc.">
        <title>Genome Assemblies of Three Soil-Associated Devosia species: D. insulae, D. limi, and D. soli.</title>
        <authorList>
            <person name="Hassan Y.I."/>
            <person name="Lepp D."/>
            <person name="Zhou T."/>
        </authorList>
    </citation>
    <scope>NUCLEOTIDE SEQUENCE [LARGE SCALE GENOMIC DNA]</scope>
    <source>
        <strain evidence="6 7">DS-56</strain>
    </source>
</reference>
<feature type="domain" description="Calcineurin-like phosphoesterase" evidence="5">
    <location>
        <begin position="7"/>
        <end position="183"/>
    </location>
</feature>
<gene>
    <name evidence="6" type="ORF">VW23_006970</name>
</gene>
<dbReference type="InterPro" id="IPR029052">
    <property type="entry name" value="Metallo-depent_PP-like"/>
</dbReference>
<dbReference type="InterPro" id="IPR004843">
    <property type="entry name" value="Calcineurin-like_PHP"/>
</dbReference>
<keyword evidence="3" id="KW-0408">Iron</keyword>
<keyword evidence="2" id="KW-0378">Hydrolase</keyword>
<dbReference type="OrthoDB" id="7235496at2"/>
<evidence type="ECO:0000259" key="5">
    <source>
        <dbReference type="Pfam" id="PF00149"/>
    </source>
</evidence>
<evidence type="ECO:0000313" key="7">
    <source>
        <dbReference type="Proteomes" id="UP000095463"/>
    </source>
</evidence>
<evidence type="ECO:0000256" key="2">
    <source>
        <dbReference type="ARBA" id="ARBA00022801"/>
    </source>
</evidence>
<dbReference type="AlphaFoldDB" id="A0A1E5XH67"/>
<dbReference type="InterPro" id="IPR050884">
    <property type="entry name" value="CNP_phosphodiesterase-III"/>
</dbReference>
<dbReference type="Gene3D" id="3.60.21.10">
    <property type="match status" value="1"/>
</dbReference>
<dbReference type="GO" id="GO:0046872">
    <property type="term" value="F:metal ion binding"/>
    <property type="evidence" value="ECO:0007669"/>
    <property type="project" value="UniProtKB-KW"/>
</dbReference>
<evidence type="ECO:0000256" key="4">
    <source>
        <dbReference type="ARBA" id="ARBA00025742"/>
    </source>
</evidence>
<dbReference type="Proteomes" id="UP000095463">
    <property type="component" value="Unassembled WGS sequence"/>
</dbReference>